<sequence>MQFFFKEYQGFFFKEYQEPDEKQRKQLNGESGLQVLENEIWILNICTVDRNTIAILNEDVDKDVVTGGDCNTKPNEIERSIYSQISTNFRVDEKVPLLYSAWSDLLTESKNGEGKFSQSAGLDRSNVPKAPHLDNCKLSTELSHRLENASFPPRTIWKGMLNNFPVLSTDEQLISYRHQTTSKGVYPPWHTLPKTCKGDPSVIFLVADWERLPRFGMDAQFAGMCGLLAIAMNENRALVTNYYNRADHDACEGPSRSSWSCYFFPETSDECHQQPFELLQKKEAWEKGIITGNDNYTSKEIWDGPTPRQAVVTG</sequence>
<dbReference type="PANTHER" id="PTHR13132">
    <property type="entry name" value="ALPHA- 1,6 -FUCOSYLTRANSFERASE"/>
    <property type="match status" value="1"/>
</dbReference>
<dbReference type="AlphaFoldDB" id="A0ABC8UUT3"/>
<dbReference type="EMBL" id="CAUOFW020009102">
    <property type="protein sequence ID" value="CAK9184847.1"/>
    <property type="molecule type" value="Genomic_DNA"/>
</dbReference>
<keyword evidence="2" id="KW-1185">Reference proteome</keyword>
<dbReference type="Proteomes" id="UP001642360">
    <property type="component" value="Unassembled WGS sequence"/>
</dbReference>
<organism evidence="1 2">
    <name type="scientific">Ilex paraguariensis</name>
    <name type="common">yerba mate</name>
    <dbReference type="NCBI Taxonomy" id="185542"/>
    <lineage>
        <taxon>Eukaryota</taxon>
        <taxon>Viridiplantae</taxon>
        <taxon>Streptophyta</taxon>
        <taxon>Embryophyta</taxon>
        <taxon>Tracheophyta</taxon>
        <taxon>Spermatophyta</taxon>
        <taxon>Magnoliopsida</taxon>
        <taxon>eudicotyledons</taxon>
        <taxon>Gunneridae</taxon>
        <taxon>Pentapetalae</taxon>
        <taxon>asterids</taxon>
        <taxon>campanulids</taxon>
        <taxon>Aquifoliales</taxon>
        <taxon>Aquifoliaceae</taxon>
        <taxon>Ilex</taxon>
    </lineage>
</organism>
<comment type="caution">
    <text evidence="1">The sequence shown here is derived from an EMBL/GenBank/DDBJ whole genome shotgun (WGS) entry which is preliminary data.</text>
</comment>
<reference evidence="1 2" key="1">
    <citation type="submission" date="2024-02" db="EMBL/GenBank/DDBJ databases">
        <authorList>
            <person name="Vignale AGUSTIN F."/>
            <person name="Sosa J E."/>
            <person name="Modenutti C."/>
        </authorList>
    </citation>
    <scope>NUCLEOTIDE SEQUENCE [LARGE SCALE GENOMIC DNA]</scope>
</reference>
<evidence type="ECO:0000313" key="2">
    <source>
        <dbReference type="Proteomes" id="UP001642360"/>
    </source>
</evidence>
<gene>
    <name evidence="1" type="ORF">ILEXP_LOCUS55195</name>
</gene>
<name>A0ABC8UUT3_9AQUA</name>
<accession>A0ABC8UUT3</accession>
<proteinExistence type="predicted"/>
<dbReference type="PANTHER" id="PTHR13132:SF29">
    <property type="entry name" value="ALPHA-(1,6)-FUCOSYLTRANSFERASE"/>
    <property type="match status" value="1"/>
</dbReference>
<protein>
    <submittedName>
        <fullName evidence="1">Uncharacterized protein</fullName>
    </submittedName>
</protein>
<evidence type="ECO:0000313" key="1">
    <source>
        <dbReference type="EMBL" id="CAK9184847.1"/>
    </source>
</evidence>